<accession>A0A9N8YYW4</accession>
<dbReference type="EMBL" id="CAJVPK010000154">
    <property type="protein sequence ID" value="CAG8461642.1"/>
    <property type="molecule type" value="Genomic_DNA"/>
</dbReference>
<reference evidence="1" key="1">
    <citation type="submission" date="2021-06" db="EMBL/GenBank/DDBJ databases">
        <authorList>
            <person name="Kallberg Y."/>
            <person name="Tangrot J."/>
            <person name="Rosling A."/>
        </authorList>
    </citation>
    <scope>NUCLEOTIDE SEQUENCE</scope>
    <source>
        <strain evidence="1">AZ414A</strain>
    </source>
</reference>
<organism evidence="1 2">
    <name type="scientific">Diversispora eburnea</name>
    <dbReference type="NCBI Taxonomy" id="1213867"/>
    <lineage>
        <taxon>Eukaryota</taxon>
        <taxon>Fungi</taxon>
        <taxon>Fungi incertae sedis</taxon>
        <taxon>Mucoromycota</taxon>
        <taxon>Glomeromycotina</taxon>
        <taxon>Glomeromycetes</taxon>
        <taxon>Diversisporales</taxon>
        <taxon>Diversisporaceae</taxon>
        <taxon>Diversispora</taxon>
    </lineage>
</organism>
<name>A0A9N8YYW4_9GLOM</name>
<dbReference type="AlphaFoldDB" id="A0A9N8YYW4"/>
<comment type="caution">
    <text evidence="1">The sequence shown here is derived from an EMBL/GenBank/DDBJ whole genome shotgun (WGS) entry which is preliminary data.</text>
</comment>
<dbReference type="Proteomes" id="UP000789706">
    <property type="component" value="Unassembled WGS sequence"/>
</dbReference>
<proteinExistence type="predicted"/>
<dbReference type="OrthoDB" id="10303629at2759"/>
<protein>
    <submittedName>
        <fullName evidence="1">10261_t:CDS:1</fullName>
    </submittedName>
</protein>
<evidence type="ECO:0000313" key="2">
    <source>
        <dbReference type="Proteomes" id="UP000789706"/>
    </source>
</evidence>
<evidence type="ECO:0000313" key="1">
    <source>
        <dbReference type="EMBL" id="CAG8461642.1"/>
    </source>
</evidence>
<gene>
    <name evidence="1" type="ORF">DEBURN_LOCUS2712</name>
</gene>
<keyword evidence="2" id="KW-1185">Reference proteome</keyword>
<sequence length="281" mass="33807">MFEPEAALRYSMNKQESITTSNIAKNTYEQKFKRESISKHSPVIKFEPVVKCEQLKPVVKCEQVESVIKGEPLKCESVKYEEFLFPPERMYQPHFTSLDKALLLSIMEIVEVIYFNKRAHRENLIPDKLPKHLRFSVKEIEEIICSNYFSTHYDFTSAQINEILNRANLFDFFTCELIKLELMLHFEQYYQTEVLQFQDYYVNKLMHMAYKGYDFKDSQNLKSSYYENMFDLLKSFEKLKKLVRNRKRRATMEKKKELKENAGKLQRYFPYKFPNFDIARI</sequence>